<dbReference type="InterPro" id="IPR019819">
    <property type="entry name" value="Carboxylesterase_B_CS"/>
</dbReference>
<evidence type="ECO:0000256" key="5">
    <source>
        <dbReference type="RuleBase" id="RU361235"/>
    </source>
</evidence>
<evidence type="ECO:0000259" key="6">
    <source>
        <dbReference type="Pfam" id="PF00135"/>
    </source>
</evidence>
<dbReference type="InterPro" id="IPR002018">
    <property type="entry name" value="CarbesteraseB"/>
</dbReference>
<dbReference type="SUPFAM" id="SSF53474">
    <property type="entry name" value="alpha/beta-Hydrolases"/>
    <property type="match status" value="1"/>
</dbReference>
<dbReference type="InterPro" id="IPR029058">
    <property type="entry name" value="AB_hydrolase_fold"/>
</dbReference>
<sequence>APQPAASWTELKNATVEGSTCPHVSEWTRTTEGEEDCLFINVFTPKLPSGPNVTLYDVLVVIHGGGFFFGSGNRISLGPDFLVDEDVVVVSFNYRLGFLGFLSLQNSEVPGNNGLKDQSMALHWIKQNIARFGGDPNKVTISGNSAGGAAVHYQVLSPMSRGLFQRAVAQSGSALNPWAFQSASKSVDTAFRVGTFLGTNTTDKDELLRYLKSLPLERLWRVVTSHDFKFQPTSEINITSDEIFLPDKPINMINAGNFNKVPYVTGVASREGIL</sequence>
<evidence type="ECO:0000256" key="1">
    <source>
        <dbReference type="ARBA" id="ARBA00005964"/>
    </source>
</evidence>
<evidence type="ECO:0000256" key="3">
    <source>
        <dbReference type="ARBA" id="ARBA00022801"/>
    </source>
</evidence>
<dbReference type="Gene3D" id="3.40.50.1820">
    <property type="entry name" value="alpha/beta hydrolase"/>
    <property type="match status" value="1"/>
</dbReference>
<evidence type="ECO:0000313" key="7">
    <source>
        <dbReference type="EMBL" id="KAJ4435646.1"/>
    </source>
</evidence>
<keyword evidence="3 5" id="KW-0378">Hydrolase</keyword>
<evidence type="ECO:0000256" key="2">
    <source>
        <dbReference type="ARBA" id="ARBA00022487"/>
    </source>
</evidence>
<dbReference type="EC" id="3.1.1.-" evidence="5"/>
<dbReference type="PROSITE" id="PS00122">
    <property type="entry name" value="CARBOXYLESTERASE_B_1"/>
    <property type="match status" value="1"/>
</dbReference>
<keyword evidence="2" id="KW-0719">Serine esterase</keyword>
<name>A0ABQ8SPF3_PERAM</name>
<dbReference type="Pfam" id="PF00135">
    <property type="entry name" value="COesterase"/>
    <property type="match status" value="1"/>
</dbReference>
<dbReference type="EMBL" id="JAJSOF020000023">
    <property type="protein sequence ID" value="KAJ4435646.1"/>
    <property type="molecule type" value="Genomic_DNA"/>
</dbReference>
<feature type="domain" description="Carboxylesterase type B" evidence="6">
    <location>
        <begin position="1"/>
        <end position="273"/>
    </location>
</feature>
<dbReference type="PANTHER" id="PTHR43142:SF1">
    <property type="entry name" value="CARBOXYLIC ESTER HYDROLASE"/>
    <property type="match status" value="1"/>
</dbReference>
<accession>A0ABQ8SPF3</accession>
<dbReference type="PROSITE" id="PS00941">
    <property type="entry name" value="CARBOXYLESTERASE_B_2"/>
    <property type="match status" value="1"/>
</dbReference>
<protein>
    <recommendedName>
        <fullName evidence="5">Carboxylic ester hydrolase</fullName>
        <ecNumber evidence="5">3.1.1.-</ecNumber>
    </recommendedName>
</protein>
<dbReference type="Proteomes" id="UP001148838">
    <property type="component" value="Unassembled WGS sequence"/>
</dbReference>
<proteinExistence type="inferred from homology"/>
<feature type="non-terminal residue" evidence="7">
    <location>
        <position position="1"/>
    </location>
</feature>
<evidence type="ECO:0000256" key="4">
    <source>
        <dbReference type="ARBA" id="ARBA00023180"/>
    </source>
</evidence>
<reference evidence="7 8" key="1">
    <citation type="journal article" date="2022" name="Allergy">
        <title>Genome assembly and annotation of Periplaneta americana reveal a comprehensive cockroach allergen profile.</title>
        <authorList>
            <person name="Wang L."/>
            <person name="Xiong Q."/>
            <person name="Saelim N."/>
            <person name="Wang L."/>
            <person name="Nong W."/>
            <person name="Wan A.T."/>
            <person name="Shi M."/>
            <person name="Liu X."/>
            <person name="Cao Q."/>
            <person name="Hui J.H.L."/>
            <person name="Sookrung N."/>
            <person name="Leung T.F."/>
            <person name="Tungtrongchitr A."/>
            <person name="Tsui S.K.W."/>
        </authorList>
    </citation>
    <scope>NUCLEOTIDE SEQUENCE [LARGE SCALE GENOMIC DNA]</scope>
    <source>
        <strain evidence="7">PWHHKU_190912</strain>
    </source>
</reference>
<dbReference type="InterPro" id="IPR019826">
    <property type="entry name" value="Carboxylesterase_B_AS"/>
</dbReference>
<organism evidence="7 8">
    <name type="scientific">Periplaneta americana</name>
    <name type="common">American cockroach</name>
    <name type="synonym">Blatta americana</name>
    <dbReference type="NCBI Taxonomy" id="6978"/>
    <lineage>
        <taxon>Eukaryota</taxon>
        <taxon>Metazoa</taxon>
        <taxon>Ecdysozoa</taxon>
        <taxon>Arthropoda</taxon>
        <taxon>Hexapoda</taxon>
        <taxon>Insecta</taxon>
        <taxon>Pterygota</taxon>
        <taxon>Neoptera</taxon>
        <taxon>Polyneoptera</taxon>
        <taxon>Dictyoptera</taxon>
        <taxon>Blattodea</taxon>
        <taxon>Blattoidea</taxon>
        <taxon>Blattidae</taxon>
        <taxon>Blattinae</taxon>
        <taxon>Periplaneta</taxon>
    </lineage>
</organism>
<dbReference type="PANTHER" id="PTHR43142">
    <property type="entry name" value="CARBOXYLIC ESTER HYDROLASE"/>
    <property type="match status" value="1"/>
</dbReference>
<comment type="similarity">
    <text evidence="1 5">Belongs to the type-B carboxylesterase/lipase family.</text>
</comment>
<gene>
    <name evidence="7" type="ORF">ANN_18262</name>
</gene>
<keyword evidence="4" id="KW-0325">Glycoprotein</keyword>
<comment type="caution">
    <text evidence="7">The sequence shown here is derived from an EMBL/GenBank/DDBJ whole genome shotgun (WGS) entry which is preliminary data.</text>
</comment>
<evidence type="ECO:0000313" key="8">
    <source>
        <dbReference type="Proteomes" id="UP001148838"/>
    </source>
</evidence>
<keyword evidence="8" id="KW-1185">Reference proteome</keyword>